<feature type="transmembrane region" description="Helical" evidence="1">
    <location>
        <begin position="33"/>
        <end position="51"/>
    </location>
</feature>
<evidence type="ECO:0000259" key="2">
    <source>
        <dbReference type="Pfam" id="PF02308"/>
    </source>
</evidence>
<evidence type="ECO:0000256" key="1">
    <source>
        <dbReference type="SAM" id="Phobius"/>
    </source>
</evidence>
<dbReference type="PANTHER" id="PTHR39084:SF1">
    <property type="entry name" value="DUF4010 DOMAIN-CONTAINING PROTEIN"/>
    <property type="match status" value="1"/>
</dbReference>
<keyword evidence="1" id="KW-0812">Transmembrane</keyword>
<reference evidence="5" key="1">
    <citation type="submission" date="2023-07" db="EMBL/GenBank/DDBJ databases">
        <title>Isolating and identifying novel microbial strains from the Mariana Trench.</title>
        <authorList>
            <person name="Fu H."/>
        </authorList>
    </citation>
    <scope>NUCLEOTIDE SEQUENCE [LARGE SCALE GENOMIC DNA]</scope>
    <source>
        <strain evidence="5">T-y2</strain>
    </source>
</reference>
<dbReference type="InterPro" id="IPR025105">
    <property type="entry name" value="DUF4010"/>
</dbReference>
<feature type="transmembrane region" description="Helical" evidence="1">
    <location>
        <begin position="364"/>
        <end position="383"/>
    </location>
</feature>
<keyword evidence="5" id="KW-1185">Reference proteome</keyword>
<feature type="transmembrane region" description="Helical" evidence="1">
    <location>
        <begin position="233"/>
        <end position="258"/>
    </location>
</feature>
<name>A0ABU2KM27_9FLAO</name>
<evidence type="ECO:0000313" key="5">
    <source>
        <dbReference type="Proteomes" id="UP001182991"/>
    </source>
</evidence>
<evidence type="ECO:0000259" key="3">
    <source>
        <dbReference type="Pfam" id="PF13194"/>
    </source>
</evidence>
<feature type="transmembrane region" description="Helical" evidence="1">
    <location>
        <begin position="201"/>
        <end position="221"/>
    </location>
</feature>
<organism evidence="4 5">
    <name type="scientific">Mesonia ostreae</name>
    <dbReference type="NCBI Taxonomy" id="861110"/>
    <lineage>
        <taxon>Bacteria</taxon>
        <taxon>Pseudomonadati</taxon>
        <taxon>Bacteroidota</taxon>
        <taxon>Flavobacteriia</taxon>
        <taxon>Flavobacteriales</taxon>
        <taxon>Flavobacteriaceae</taxon>
        <taxon>Mesonia</taxon>
    </lineage>
</organism>
<feature type="transmembrane region" description="Helical" evidence="1">
    <location>
        <begin position="141"/>
        <end position="158"/>
    </location>
</feature>
<dbReference type="PANTHER" id="PTHR39084">
    <property type="entry name" value="MEMBRANE PROTEIN-RELATED"/>
    <property type="match status" value="1"/>
</dbReference>
<comment type="caution">
    <text evidence="4">The sequence shown here is derived from an EMBL/GenBank/DDBJ whole genome shotgun (WGS) entry which is preliminary data.</text>
</comment>
<dbReference type="Pfam" id="PF13194">
    <property type="entry name" value="DUF4010"/>
    <property type="match status" value="1"/>
</dbReference>
<dbReference type="InterPro" id="IPR049177">
    <property type="entry name" value="MgtC_SapB_SrpB_YhiD_N"/>
</dbReference>
<proteinExistence type="predicted"/>
<protein>
    <submittedName>
        <fullName evidence="4">MgtC/SapB family protein</fullName>
    </submittedName>
</protein>
<dbReference type="Pfam" id="PF02308">
    <property type="entry name" value="MgtC"/>
    <property type="match status" value="1"/>
</dbReference>
<feature type="domain" description="MgtC/SapB/SrpB/YhiD N-terminal" evidence="2">
    <location>
        <begin position="9"/>
        <end position="131"/>
    </location>
</feature>
<feature type="transmembrane region" description="Helical" evidence="1">
    <location>
        <begin position="264"/>
        <end position="286"/>
    </location>
</feature>
<gene>
    <name evidence="4" type="ORF">RLT85_14165</name>
</gene>
<feature type="transmembrane region" description="Helical" evidence="1">
    <location>
        <begin position="92"/>
        <end position="125"/>
    </location>
</feature>
<dbReference type="Proteomes" id="UP001182991">
    <property type="component" value="Unassembled WGS sequence"/>
</dbReference>
<dbReference type="RefSeq" id="WP_311402701.1">
    <property type="nucleotide sequence ID" value="NZ_JAVRBG010000019.1"/>
</dbReference>
<feature type="domain" description="DUF4010" evidence="3">
    <location>
        <begin position="180"/>
        <end position="388"/>
    </location>
</feature>
<keyword evidence="1" id="KW-0472">Membrane</keyword>
<sequence length="420" mass="45494">MNYDDIITLGISFGLGLLVGLQRETTNNKMAGVRTFTLITILGTLTAFLSLEFNNNFILPVIALAITALLVMANVVKLKTTTDSTIGQTTEVAALIMFSIGAYLVVGSQVIGVMIGGLLAILLYIKEHLHGFIEKLKEKDISAIMTFVGITLVILPILPDETYGPLDVLNPKNIWLMVSLIVGISVFGYFIYKWLGKKAGLISNGILGGLISSTATSVSFARKTKGKKTGAKLAAFVILVAVTVSLIRVLIEIAVIVPHKIGEIALPFITLFIFMSLLSLGMFYFINKDAKDEELPEPKNPAQFKSAIIFGIIYSVILLVVAFTEKEFGNEGLYIASIIGGLANKDAITLSLSKMIGGGIEAALGWRLIMTAVISNLAFKVVIAISLGSKKFTKWILIAMSISIAFGLLLIWLWPDSWHF</sequence>
<dbReference type="EMBL" id="JAVRBG010000019">
    <property type="protein sequence ID" value="MDT0295773.1"/>
    <property type="molecule type" value="Genomic_DNA"/>
</dbReference>
<feature type="transmembrane region" description="Helical" evidence="1">
    <location>
        <begin position="307"/>
        <end position="324"/>
    </location>
</feature>
<evidence type="ECO:0000313" key="4">
    <source>
        <dbReference type="EMBL" id="MDT0295773.1"/>
    </source>
</evidence>
<accession>A0ABU2KM27</accession>
<keyword evidence="1" id="KW-1133">Transmembrane helix</keyword>
<feature type="transmembrane region" description="Helical" evidence="1">
    <location>
        <begin position="395"/>
        <end position="414"/>
    </location>
</feature>
<feature type="transmembrane region" description="Helical" evidence="1">
    <location>
        <begin position="174"/>
        <end position="195"/>
    </location>
</feature>
<feature type="transmembrane region" description="Helical" evidence="1">
    <location>
        <begin position="57"/>
        <end position="76"/>
    </location>
</feature>